<keyword evidence="8" id="KW-0407">Ion channel</keyword>
<keyword evidence="8" id="KW-0406">Ion transport</keyword>
<evidence type="ECO:0000256" key="7">
    <source>
        <dbReference type="ARBA" id="ARBA00035585"/>
    </source>
</evidence>
<keyword evidence="8" id="KW-0813">Transport</keyword>
<comment type="function">
    <text evidence="8">Fluoride-specific ion channel. Important for reducing fluoride concentration in the cell, thus reducing its toxicity.</text>
</comment>
<dbReference type="PANTHER" id="PTHR28259:SF1">
    <property type="entry name" value="FLUORIDE EXPORT PROTEIN 1-RELATED"/>
    <property type="match status" value="1"/>
</dbReference>
<keyword evidence="4 8" id="KW-1133">Transmembrane helix</keyword>
<reference evidence="9 10" key="1">
    <citation type="journal article" date="2014" name="Int. J. Syst. Evol. Microbiol.">
        <title>Complete genome sequence of Corynebacterium casei LMG S-19264T (=DSM 44701T), isolated from a smear-ripened cheese.</title>
        <authorList>
            <consortium name="US DOE Joint Genome Institute (JGI-PGF)"/>
            <person name="Walter F."/>
            <person name="Albersmeier A."/>
            <person name="Kalinowski J."/>
            <person name="Ruckert C."/>
        </authorList>
    </citation>
    <scope>NUCLEOTIDE SEQUENCE [LARGE SCALE GENOMIC DNA]</scope>
    <source>
        <strain evidence="9 10">CGMCC 4.7215</strain>
    </source>
</reference>
<comment type="caution">
    <text evidence="8">Lacks conserved residue(s) required for the propagation of feature annotation.</text>
</comment>
<evidence type="ECO:0000256" key="1">
    <source>
        <dbReference type="ARBA" id="ARBA00004651"/>
    </source>
</evidence>
<dbReference type="GO" id="GO:0005886">
    <property type="term" value="C:plasma membrane"/>
    <property type="evidence" value="ECO:0007669"/>
    <property type="project" value="UniProtKB-SubCell"/>
</dbReference>
<feature type="transmembrane region" description="Helical" evidence="8">
    <location>
        <begin position="66"/>
        <end position="84"/>
    </location>
</feature>
<evidence type="ECO:0000256" key="6">
    <source>
        <dbReference type="ARBA" id="ARBA00035120"/>
    </source>
</evidence>
<dbReference type="HAMAP" id="MF_00454">
    <property type="entry name" value="FluC"/>
    <property type="match status" value="1"/>
</dbReference>
<dbReference type="PANTHER" id="PTHR28259">
    <property type="entry name" value="FLUORIDE EXPORT PROTEIN 1-RELATED"/>
    <property type="match status" value="1"/>
</dbReference>
<dbReference type="Pfam" id="PF02537">
    <property type="entry name" value="CRCB"/>
    <property type="match status" value="1"/>
</dbReference>
<comment type="subcellular location">
    <subcellularLocation>
        <location evidence="1 8">Cell membrane</location>
        <topology evidence="1 8">Multi-pass membrane protein</topology>
    </subcellularLocation>
</comment>
<evidence type="ECO:0000313" key="10">
    <source>
        <dbReference type="Proteomes" id="UP001596414"/>
    </source>
</evidence>
<evidence type="ECO:0000256" key="4">
    <source>
        <dbReference type="ARBA" id="ARBA00022989"/>
    </source>
</evidence>
<name>A0ABD5X3R3_9EURY</name>
<dbReference type="Proteomes" id="UP001596414">
    <property type="component" value="Unassembled WGS sequence"/>
</dbReference>
<accession>A0ABD5X3R3</accession>
<feature type="transmembrane region" description="Helical" evidence="8">
    <location>
        <begin position="96"/>
        <end position="118"/>
    </location>
</feature>
<comment type="similarity">
    <text evidence="6 8">Belongs to the fluoride channel Fluc/FEX (TC 1.A.43) family.</text>
</comment>
<keyword evidence="2 8" id="KW-1003">Cell membrane</keyword>
<dbReference type="RefSeq" id="WP_267637684.1">
    <property type="nucleotide sequence ID" value="NZ_JAODIY010000010.1"/>
</dbReference>
<evidence type="ECO:0000313" key="9">
    <source>
        <dbReference type="EMBL" id="MFC7124604.1"/>
    </source>
</evidence>
<evidence type="ECO:0000256" key="8">
    <source>
        <dbReference type="HAMAP-Rule" id="MF_00454"/>
    </source>
</evidence>
<dbReference type="InterPro" id="IPR003691">
    <property type="entry name" value="FluC"/>
</dbReference>
<sequence>MSSSRSSAFALIAVGGFVGAGGRYALAVWLPETFPWGTLAANVFGTFLLGVVLYDQHLADRLSAETRLLVGTGFCSSFTTYSTFAAETVSLSPALAAANVVANYVLGFAAILLGRAAVRWSR</sequence>
<dbReference type="AlphaFoldDB" id="A0ABD5X3R3"/>
<comment type="caution">
    <text evidence="9">The sequence shown here is derived from an EMBL/GenBank/DDBJ whole genome shotgun (WGS) entry which is preliminary data.</text>
</comment>
<keyword evidence="5 8" id="KW-0472">Membrane</keyword>
<protein>
    <recommendedName>
        <fullName evidence="8">Fluoride-specific ion channel FluC</fullName>
    </recommendedName>
</protein>
<gene>
    <name evidence="8" type="primary">fluC</name>
    <name evidence="8" type="synonym">crcB</name>
    <name evidence="9" type="ORF">ACFQJ7_00910</name>
</gene>
<evidence type="ECO:0000256" key="5">
    <source>
        <dbReference type="ARBA" id="ARBA00023136"/>
    </source>
</evidence>
<organism evidence="9 10">
    <name type="scientific">Halovenus rubra</name>
    <dbReference type="NCBI Taxonomy" id="869890"/>
    <lineage>
        <taxon>Archaea</taxon>
        <taxon>Methanobacteriati</taxon>
        <taxon>Methanobacteriota</taxon>
        <taxon>Stenosarchaea group</taxon>
        <taxon>Halobacteria</taxon>
        <taxon>Halobacteriales</taxon>
        <taxon>Haloarculaceae</taxon>
        <taxon>Halovenus</taxon>
    </lineage>
</organism>
<dbReference type="EMBL" id="JBHSZQ010000001">
    <property type="protein sequence ID" value="MFC7124604.1"/>
    <property type="molecule type" value="Genomic_DNA"/>
</dbReference>
<dbReference type="GO" id="GO:0140114">
    <property type="term" value="P:cellular detoxification of fluoride"/>
    <property type="evidence" value="ECO:0007669"/>
    <property type="project" value="UniProtKB-UniRule"/>
</dbReference>
<evidence type="ECO:0000256" key="2">
    <source>
        <dbReference type="ARBA" id="ARBA00022475"/>
    </source>
</evidence>
<comment type="catalytic activity">
    <reaction evidence="7">
        <text>fluoride(in) = fluoride(out)</text>
        <dbReference type="Rhea" id="RHEA:76159"/>
        <dbReference type="ChEBI" id="CHEBI:17051"/>
    </reaction>
    <physiologicalReaction direction="left-to-right" evidence="7">
        <dbReference type="Rhea" id="RHEA:76160"/>
    </physiologicalReaction>
</comment>
<dbReference type="GO" id="GO:0062054">
    <property type="term" value="F:fluoride channel activity"/>
    <property type="evidence" value="ECO:0007669"/>
    <property type="project" value="UniProtKB-UniRule"/>
</dbReference>
<feature type="transmembrane region" description="Helical" evidence="8">
    <location>
        <begin position="37"/>
        <end position="54"/>
    </location>
</feature>
<evidence type="ECO:0000256" key="3">
    <source>
        <dbReference type="ARBA" id="ARBA00022692"/>
    </source>
</evidence>
<keyword evidence="3 8" id="KW-0812">Transmembrane</keyword>
<proteinExistence type="inferred from homology"/>